<name>A0A3B6HW08_WHEAT</name>
<dbReference type="Gramene" id="TraesARI4A03G02123870.1">
    <property type="protein sequence ID" value="TraesARI4A03G02123870.1"/>
    <property type="gene ID" value="TraesARI4A03G02123870"/>
</dbReference>
<evidence type="ECO:0000313" key="4">
    <source>
        <dbReference type="Proteomes" id="UP000019116"/>
    </source>
</evidence>
<protein>
    <submittedName>
        <fullName evidence="3">Uncharacterized protein</fullName>
    </submittedName>
</protein>
<dbReference type="Proteomes" id="UP000019116">
    <property type="component" value="Chromosome 4A"/>
</dbReference>
<accession>A0A3B6HW08</accession>
<feature type="region of interest" description="Disordered" evidence="2">
    <location>
        <begin position="34"/>
        <end position="88"/>
    </location>
</feature>
<sequence length="105" mass="12442">MEQLEKRMGAAEQQIKELREDLNRRFDQLVEMIRKGVPPATNEGDSSKEEDVHQRRRRGNLGARPPQQRVVQRASRRPIYVETSEGEEYDEALEEADHYAYRRFL</sequence>
<keyword evidence="1" id="KW-0175">Coiled coil</keyword>
<dbReference type="Gramene" id="TraesLAC4A03G02040500.1">
    <property type="protein sequence ID" value="TraesLAC4A03G02040500.1"/>
    <property type="gene ID" value="TraesLAC4A03G02040500"/>
</dbReference>
<dbReference type="Gramene" id="TraesLDM4A03G02085420.1">
    <property type="protein sequence ID" value="TraesLDM4A03G02085420.1"/>
    <property type="gene ID" value="TraesLDM4A03G02085420"/>
</dbReference>
<dbReference type="Gramene" id="TraesNOR4A03G02107700.1">
    <property type="protein sequence ID" value="TraesNOR4A03G02107700.1"/>
    <property type="gene ID" value="TraesNOR4A03G02107700"/>
</dbReference>
<dbReference type="AlphaFoldDB" id="A0A3B6HW08"/>
<reference evidence="3" key="2">
    <citation type="submission" date="2018-10" db="UniProtKB">
        <authorList>
            <consortium name="EnsemblPlants"/>
        </authorList>
    </citation>
    <scope>IDENTIFICATION</scope>
</reference>
<reference evidence="3" key="1">
    <citation type="submission" date="2018-08" db="EMBL/GenBank/DDBJ databases">
        <authorList>
            <person name="Rossello M."/>
        </authorList>
    </citation>
    <scope>NUCLEOTIDE SEQUENCE [LARGE SCALE GENOMIC DNA]</scope>
    <source>
        <strain evidence="3">cv. Chinese Spring</strain>
    </source>
</reference>
<evidence type="ECO:0000256" key="1">
    <source>
        <dbReference type="SAM" id="Coils"/>
    </source>
</evidence>
<dbReference type="OMA" id="SLLMPYP"/>
<dbReference type="Gramene" id="TraesCS4A03G0422300.1">
    <property type="protein sequence ID" value="TraesCS4A03G0422300.1.CDS"/>
    <property type="gene ID" value="TraesCS4A03G0422300"/>
</dbReference>
<feature type="coiled-coil region" evidence="1">
    <location>
        <begin position="1"/>
        <end position="28"/>
    </location>
</feature>
<dbReference type="Gramene" id="TraesCS4A02G162600.1">
    <property type="protein sequence ID" value="TraesCS4A02G162600.1"/>
    <property type="gene ID" value="TraesCS4A02G162600"/>
</dbReference>
<dbReference type="Gramene" id="TraesJAG4A03G02087110.1">
    <property type="protein sequence ID" value="TraesJAG4A03G02087110.1"/>
    <property type="gene ID" value="TraesJAG4A03G02087110"/>
</dbReference>
<evidence type="ECO:0000256" key="2">
    <source>
        <dbReference type="SAM" id="MobiDB-lite"/>
    </source>
</evidence>
<dbReference type="OrthoDB" id="158357at2759"/>
<dbReference type="Gramene" id="TraesSYM4A03G02113410.1">
    <property type="protein sequence ID" value="TraesSYM4A03G02113410.1"/>
    <property type="gene ID" value="TraesSYM4A03G02113410"/>
</dbReference>
<evidence type="ECO:0000313" key="3">
    <source>
        <dbReference type="EnsemblPlants" id="TraesCS4A02G162600.1"/>
    </source>
</evidence>
<dbReference type="Gramene" id="TraesMAC4A03G02086220.1">
    <property type="protein sequence ID" value="TraesMAC4A03G02086220.1"/>
    <property type="gene ID" value="TraesMAC4A03G02086220"/>
</dbReference>
<dbReference type="EnsemblPlants" id="TraesCS4A02G162600.1">
    <property type="protein sequence ID" value="TraesCS4A02G162600.1"/>
    <property type="gene ID" value="TraesCS4A02G162600"/>
</dbReference>
<keyword evidence="4" id="KW-1185">Reference proteome</keyword>
<proteinExistence type="predicted"/>
<organism evidence="3">
    <name type="scientific">Triticum aestivum</name>
    <name type="common">Wheat</name>
    <dbReference type="NCBI Taxonomy" id="4565"/>
    <lineage>
        <taxon>Eukaryota</taxon>
        <taxon>Viridiplantae</taxon>
        <taxon>Streptophyta</taxon>
        <taxon>Embryophyta</taxon>
        <taxon>Tracheophyta</taxon>
        <taxon>Spermatophyta</taxon>
        <taxon>Magnoliopsida</taxon>
        <taxon>Liliopsida</taxon>
        <taxon>Poales</taxon>
        <taxon>Poaceae</taxon>
        <taxon>BOP clade</taxon>
        <taxon>Pooideae</taxon>
        <taxon>Triticodae</taxon>
        <taxon>Triticeae</taxon>
        <taxon>Triticinae</taxon>
        <taxon>Triticum</taxon>
    </lineage>
</organism>
<dbReference type="Gramene" id="TraesJUL4A03G02106000.1">
    <property type="protein sequence ID" value="TraesJUL4A03G02106000.1"/>
    <property type="gene ID" value="TraesJUL4A03G02106000"/>
</dbReference>
<dbReference type="Gramene" id="TraesSTA4A03G02083070.1">
    <property type="protein sequence ID" value="TraesSTA4A03G02083070.1"/>
    <property type="gene ID" value="TraesSTA4A03G02083070"/>
</dbReference>